<accession>A0A1S2KYY0</accession>
<dbReference type="AlphaFoldDB" id="A0A1S2KYY0"/>
<sequence>MFTDLNTRLEAIKEAQWKKRKYEEHLARASEYLNEQNQKTSQLKNQLLKEQKDVEKLEKISLTNIFYTIIGKKLEKLDQEQQESLAAQLKYEEAVETMEEMKTEIAELTAKLETVRHADRDYQLLLIEKERLIHDEQSIWSEQLYELSDKQAELKASLKEYQEAIDAGNGTSRALSTALNSLEKARGWSTWDMVGGGMITTAIKHGHIDDAKNHVHQAQTYIRHFQEELKDVVNHGHIDLQFSGMLTFADYFFDGLIVDWVVHGKITDSIKQVESTKTTVDGLLRQLREQQNHHEYEFKQIAAERKQLLELAQ</sequence>
<reference evidence="3 4" key="2">
    <citation type="journal article" date="2017" name="Genome Announc.">
        <title>Draft Genome Sequences of Four Alkaliphilic Bacteria Belonging to the Anaerobacillus Genus.</title>
        <authorList>
            <person name="Bassil N.M."/>
            <person name="Lloyd J.R."/>
        </authorList>
    </citation>
    <scope>NUCLEOTIDE SEQUENCE [LARGE SCALE GENOMIC DNA]</scope>
    <source>
        <strain evidence="3 4">NB2006</strain>
    </source>
</reference>
<evidence type="ECO:0000256" key="1">
    <source>
        <dbReference type="SAM" id="Coils"/>
    </source>
</evidence>
<feature type="coiled-coil region" evidence="1">
    <location>
        <begin position="91"/>
        <end position="118"/>
    </location>
</feature>
<keyword evidence="1" id="KW-0175">Coiled coil</keyword>
<organism evidence="2 4">
    <name type="scientific">Anaerobacillus isosaccharinicus</name>
    <dbReference type="NCBI Taxonomy" id="1532552"/>
    <lineage>
        <taxon>Bacteria</taxon>
        <taxon>Bacillati</taxon>
        <taxon>Bacillota</taxon>
        <taxon>Bacilli</taxon>
        <taxon>Bacillales</taxon>
        <taxon>Bacillaceae</taxon>
        <taxon>Anaerobacillus</taxon>
    </lineage>
</organism>
<evidence type="ECO:0000313" key="4">
    <source>
        <dbReference type="Proteomes" id="UP000180175"/>
    </source>
</evidence>
<dbReference type="RefSeq" id="WP_071319194.1">
    <property type="nucleotide sequence ID" value="NZ_CP063356.2"/>
</dbReference>
<dbReference type="EMBL" id="CP063356">
    <property type="protein sequence ID" value="QOY34961.1"/>
    <property type="molecule type" value="Genomic_DNA"/>
</dbReference>
<evidence type="ECO:0000313" key="2">
    <source>
        <dbReference type="EMBL" id="OIJ04777.1"/>
    </source>
</evidence>
<feature type="coiled-coil region" evidence="1">
    <location>
        <begin position="19"/>
        <end position="60"/>
    </location>
</feature>
<dbReference type="KEGG" id="aia:AWH56_019925"/>
<keyword evidence="4" id="KW-1185">Reference proteome</keyword>
<evidence type="ECO:0000313" key="3">
    <source>
        <dbReference type="EMBL" id="QOY34961.1"/>
    </source>
</evidence>
<dbReference type="EMBL" id="LQXD01000197">
    <property type="protein sequence ID" value="OIJ04777.1"/>
    <property type="molecule type" value="Genomic_DNA"/>
</dbReference>
<gene>
    <name evidence="3" type="ORF">AWH56_019925</name>
    <name evidence="2" type="ORF">AWH56_22670</name>
</gene>
<reference evidence="3" key="4">
    <citation type="submission" date="2020-10" db="EMBL/GenBank/DDBJ databases">
        <authorList>
            <person name="Bassil N.M."/>
            <person name="Lloyd J.R."/>
        </authorList>
    </citation>
    <scope>NUCLEOTIDE SEQUENCE</scope>
    <source>
        <strain evidence="3">NB2006</strain>
    </source>
</reference>
<dbReference type="OrthoDB" id="3540923at2"/>
<name>A0A1S2KYY0_9BACI</name>
<reference evidence="3 4" key="3">
    <citation type="journal article" date="2019" name="Int. J. Syst. Evol. Microbiol.">
        <title>Anaerobacillus isosaccharinicus sp. nov., an alkaliphilic bacterium which degrades isosaccharinic acid.</title>
        <authorList>
            <person name="Bassil N.M."/>
            <person name="Lloyd J.R."/>
        </authorList>
    </citation>
    <scope>NUCLEOTIDE SEQUENCE [LARGE SCALE GENOMIC DNA]</scope>
    <source>
        <strain evidence="3 4">NB2006</strain>
    </source>
</reference>
<protein>
    <submittedName>
        <fullName evidence="2">Uncharacterized protein</fullName>
    </submittedName>
</protein>
<proteinExistence type="predicted"/>
<dbReference type="Proteomes" id="UP000180175">
    <property type="component" value="Chromosome"/>
</dbReference>
<reference evidence="2 4" key="1">
    <citation type="submission" date="2016-10" db="EMBL/GenBank/DDBJ databases">
        <title>Draft genome sequences of four alkaliphilic bacteria belonging to the Anaerobacillus genus.</title>
        <authorList>
            <person name="Bassil N.M."/>
            <person name="Lloyd J.R."/>
        </authorList>
    </citation>
    <scope>NUCLEOTIDE SEQUENCE [LARGE SCALE GENOMIC DNA]</scope>
    <source>
        <strain evidence="2 4">NB2006</strain>
    </source>
</reference>